<dbReference type="GO" id="GO:0043190">
    <property type="term" value="C:ATP-binding cassette (ABC) transporter complex"/>
    <property type="evidence" value="ECO:0007669"/>
    <property type="project" value="InterPro"/>
</dbReference>
<dbReference type="CDD" id="cd13640">
    <property type="entry name" value="PBP2_ChoX"/>
    <property type="match status" value="1"/>
</dbReference>
<accession>A0A5C4N4S5</accession>
<dbReference type="Gene3D" id="3.40.190.10">
    <property type="entry name" value="Periplasmic binding protein-like II"/>
    <property type="match status" value="1"/>
</dbReference>
<evidence type="ECO:0000313" key="4">
    <source>
        <dbReference type="Proteomes" id="UP000305887"/>
    </source>
</evidence>
<dbReference type="AlphaFoldDB" id="A0A5C4N4S5"/>
<dbReference type="SUPFAM" id="SSF53850">
    <property type="entry name" value="Periplasmic binding protein-like II"/>
    <property type="match status" value="1"/>
</dbReference>
<gene>
    <name evidence="3" type="primary">choX</name>
    <name evidence="3" type="ORF">FHG66_03345</name>
</gene>
<proteinExistence type="predicted"/>
<sequence>MTLRTTLSAIALLAAASPALAQEACTAVSLSDVGWTDITATTSAAKQVLEGLGYEVDVQVLSVPVTFQALSTGDLDVFLGNWMPSQQSAIQPYLDDGSIETVGVNLEGTKYNLAVPAYLYDQGLKTYEDLATFRDQLDGEIYGIEPGNEANTYLIGLTEAGGPLEGFEVVESSEQGMLAQVRRAVDSEEPVVFLGWAPHPMNANFPLQYLEGGEDFFGGQGNVYTVTRKGFATECPNVATLLKNMTFTLPMENEMMGLILDEELEPDEAVKQWLTQHPEMFDAWLQGVTTVDGGEGLAAVRSAMGL</sequence>
<protein>
    <submittedName>
        <fullName evidence="3">Choline ABC transporter substrate-binding protein</fullName>
    </submittedName>
</protein>
<keyword evidence="1" id="KW-0732">Signal</keyword>
<organism evidence="3 4">
    <name type="scientific">Rubellimicrobium rubrum</name>
    <dbReference type="NCBI Taxonomy" id="2585369"/>
    <lineage>
        <taxon>Bacteria</taxon>
        <taxon>Pseudomonadati</taxon>
        <taxon>Pseudomonadota</taxon>
        <taxon>Alphaproteobacteria</taxon>
        <taxon>Rhodobacterales</taxon>
        <taxon>Roseobacteraceae</taxon>
        <taxon>Rubellimicrobium</taxon>
    </lineage>
</organism>
<dbReference type="OrthoDB" id="9787902at2"/>
<dbReference type="InterPro" id="IPR007210">
    <property type="entry name" value="ABC_Gly_betaine_transp_sub-bd"/>
</dbReference>
<keyword evidence="4" id="KW-1185">Reference proteome</keyword>
<feature type="chain" id="PRO_5022813696" evidence="1">
    <location>
        <begin position="22"/>
        <end position="306"/>
    </location>
</feature>
<feature type="domain" description="ABC-type glycine betaine transport system substrate-binding" evidence="2">
    <location>
        <begin position="28"/>
        <end position="276"/>
    </location>
</feature>
<dbReference type="GO" id="GO:0042597">
    <property type="term" value="C:periplasmic space"/>
    <property type="evidence" value="ECO:0007669"/>
    <property type="project" value="InterPro"/>
</dbReference>
<dbReference type="GO" id="GO:0033265">
    <property type="term" value="F:choline binding"/>
    <property type="evidence" value="ECO:0007669"/>
    <property type="project" value="InterPro"/>
</dbReference>
<dbReference type="Pfam" id="PF04069">
    <property type="entry name" value="OpuAC"/>
    <property type="match status" value="1"/>
</dbReference>
<dbReference type="Proteomes" id="UP000305887">
    <property type="component" value="Unassembled WGS sequence"/>
</dbReference>
<dbReference type="GO" id="GO:0015871">
    <property type="term" value="P:choline transport"/>
    <property type="evidence" value="ECO:0007669"/>
    <property type="project" value="InterPro"/>
</dbReference>
<evidence type="ECO:0000313" key="3">
    <source>
        <dbReference type="EMBL" id="TNC51860.1"/>
    </source>
</evidence>
<dbReference type="NCBIfam" id="TIGR03414">
    <property type="entry name" value="ABC_choline_bnd"/>
    <property type="match status" value="1"/>
</dbReference>
<dbReference type="InterPro" id="IPR017783">
    <property type="entry name" value="ABC_choline_sub-bd"/>
</dbReference>
<feature type="signal peptide" evidence="1">
    <location>
        <begin position="1"/>
        <end position="21"/>
    </location>
</feature>
<evidence type="ECO:0000256" key="1">
    <source>
        <dbReference type="SAM" id="SignalP"/>
    </source>
</evidence>
<evidence type="ECO:0000259" key="2">
    <source>
        <dbReference type="Pfam" id="PF04069"/>
    </source>
</evidence>
<dbReference type="RefSeq" id="WP_139075282.1">
    <property type="nucleotide sequence ID" value="NZ_VDFU01000003.1"/>
</dbReference>
<name>A0A5C4N4S5_9RHOB</name>
<dbReference type="GO" id="GO:0022857">
    <property type="term" value="F:transmembrane transporter activity"/>
    <property type="evidence" value="ECO:0007669"/>
    <property type="project" value="InterPro"/>
</dbReference>
<reference evidence="3 4" key="1">
    <citation type="submission" date="2019-06" db="EMBL/GenBank/DDBJ databases">
        <title>YIM 131921 draft genome.</title>
        <authorList>
            <person name="Jiang L."/>
        </authorList>
    </citation>
    <scope>NUCLEOTIDE SEQUENCE [LARGE SCALE GENOMIC DNA]</scope>
    <source>
        <strain evidence="3 4">YIM 131921</strain>
    </source>
</reference>
<dbReference type="EMBL" id="VDFU01000003">
    <property type="protein sequence ID" value="TNC51860.1"/>
    <property type="molecule type" value="Genomic_DNA"/>
</dbReference>
<dbReference type="Gene3D" id="3.40.190.100">
    <property type="entry name" value="Glycine betaine-binding periplasmic protein, domain 2"/>
    <property type="match status" value="1"/>
</dbReference>
<comment type="caution">
    <text evidence="3">The sequence shown here is derived from an EMBL/GenBank/DDBJ whole genome shotgun (WGS) entry which is preliminary data.</text>
</comment>